<dbReference type="SUPFAM" id="SSF46911">
    <property type="entry name" value="Ribosomal protein S18"/>
    <property type="match status" value="1"/>
</dbReference>
<dbReference type="GO" id="GO:0032543">
    <property type="term" value="P:mitochondrial translation"/>
    <property type="evidence" value="ECO:0007669"/>
    <property type="project" value="TreeGrafter"/>
</dbReference>
<accession>A0AAV4IVJ4</accession>
<dbReference type="PANTHER" id="PTHR13479:SF40">
    <property type="entry name" value="SMALL RIBOSOMAL SUBUNIT PROTEIN BS18M"/>
    <property type="match status" value="1"/>
</dbReference>
<comment type="caution">
    <text evidence="4">The sequence shown here is derived from an EMBL/GenBank/DDBJ whole genome shotgun (WGS) entry which is preliminary data.</text>
</comment>
<comment type="similarity">
    <text evidence="1">Belongs to the bacterial ribosomal protein bS18 family.</text>
</comment>
<evidence type="ECO:0000256" key="1">
    <source>
        <dbReference type="ARBA" id="ARBA00005589"/>
    </source>
</evidence>
<name>A0AAV4IVJ4_9GAST</name>
<reference evidence="4 5" key="1">
    <citation type="journal article" date="2021" name="Elife">
        <title>Chloroplast acquisition without the gene transfer in kleptoplastic sea slugs, Plakobranchus ocellatus.</title>
        <authorList>
            <person name="Maeda T."/>
            <person name="Takahashi S."/>
            <person name="Yoshida T."/>
            <person name="Shimamura S."/>
            <person name="Takaki Y."/>
            <person name="Nagai Y."/>
            <person name="Toyoda A."/>
            <person name="Suzuki Y."/>
            <person name="Arimoto A."/>
            <person name="Ishii H."/>
            <person name="Satoh N."/>
            <person name="Nishiyama T."/>
            <person name="Hasebe M."/>
            <person name="Maruyama T."/>
            <person name="Minagawa J."/>
            <person name="Obokata J."/>
            <person name="Shigenobu S."/>
        </authorList>
    </citation>
    <scope>NUCLEOTIDE SEQUENCE [LARGE SCALE GENOMIC DNA]</scope>
</reference>
<organism evidence="4 5">
    <name type="scientific">Elysia marginata</name>
    <dbReference type="NCBI Taxonomy" id="1093978"/>
    <lineage>
        <taxon>Eukaryota</taxon>
        <taxon>Metazoa</taxon>
        <taxon>Spiralia</taxon>
        <taxon>Lophotrochozoa</taxon>
        <taxon>Mollusca</taxon>
        <taxon>Gastropoda</taxon>
        <taxon>Heterobranchia</taxon>
        <taxon>Euthyneura</taxon>
        <taxon>Panpulmonata</taxon>
        <taxon>Sacoglossa</taxon>
        <taxon>Placobranchoidea</taxon>
        <taxon>Plakobranchidae</taxon>
        <taxon>Elysia</taxon>
    </lineage>
</organism>
<sequence>MAALGAFRPVRRGLMRPPTTLISNVNAFLGLNRTKALYLAHAEKVCYSLFRPSEAYIKPPEGLSLTPTPVRHVNTSSVELARFQRPPALTADDVDWSKMDSLNSSHKHSFDPNLVERLFDTMENDMPVSDMPDPFEKNYKRCFLCRHDVYLDHKNVRLLSQFVSPHTGRIYGRAITGLCIPMQKRVALLIKRARMSGYMPFIFKDPKYLYDPQPYDAMTKKF</sequence>
<evidence type="ECO:0000313" key="4">
    <source>
        <dbReference type="EMBL" id="GFS14145.1"/>
    </source>
</evidence>
<keyword evidence="3" id="KW-0687">Ribonucleoprotein</keyword>
<dbReference type="GO" id="GO:0003735">
    <property type="term" value="F:structural constituent of ribosome"/>
    <property type="evidence" value="ECO:0007669"/>
    <property type="project" value="InterPro"/>
</dbReference>
<evidence type="ECO:0000256" key="2">
    <source>
        <dbReference type="ARBA" id="ARBA00022980"/>
    </source>
</evidence>
<dbReference type="GO" id="GO:0070181">
    <property type="term" value="F:small ribosomal subunit rRNA binding"/>
    <property type="evidence" value="ECO:0007669"/>
    <property type="project" value="TreeGrafter"/>
</dbReference>
<proteinExistence type="inferred from homology"/>
<dbReference type="InterPro" id="IPR036870">
    <property type="entry name" value="Ribosomal_bS18_sf"/>
</dbReference>
<protein>
    <submittedName>
        <fullName evidence="4">30S ribosomal protein S18</fullName>
    </submittedName>
</protein>
<evidence type="ECO:0000313" key="5">
    <source>
        <dbReference type="Proteomes" id="UP000762676"/>
    </source>
</evidence>
<dbReference type="GO" id="GO:0005763">
    <property type="term" value="C:mitochondrial small ribosomal subunit"/>
    <property type="evidence" value="ECO:0007669"/>
    <property type="project" value="TreeGrafter"/>
</dbReference>
<dbReference type="EMBL" id="BMAT01009811">
    <property type="protein sequence ID" value="GFS14145.1"/>
    <property type="molecule type" value="Genomic_DNA"/>
</dbReference>
<dbReference type="InterPro" id="IPR001648">
    <property type="entry name" value="Ribosomal_bS18"/>
</dbReference>
<keyword evidence="2 4" id="KW-0689">Ribosomal protein</keyword>
<dbReference type="Gene3D" id="4.10.640.10">
    <property type="entry name" value="Ribosomal protein S18"/>
    <property type="match status" value="1"/>
</dbReference>
<dbReference type="AlphaFoldDB" id="A0AAV4IVJ4"/>
<gene>
    <name evidence="4" type="ORF">ElyMa_004900600</name>
</gene>
<keyword evidence="5" id="KW-1185">Reference proteome</keyword>
<evidence type="ECO:0000256" key="3">
    <source>
        <dbReference type="ARBA" id="ARBA00023274"/>
    </source>
</evidence>
<dbReference type="PANTHER" id="PTHR13479">
    <property type="entry name" value="30S RIBOSOMAL PROTEIN S18"/>
    <property type="match status" value="1"/>
</dbReference>
<dbReference type="Pfam" id="PF01084">
    <property type="entry name" value="Ribosomal_S18"/>
    <property type="match status" value="1"/>
</dbReference>
<dbReference type="NCBIfam" id="TIGR00165">
    <property type="entry name" value="S18"/>
    <property type="match status" value="1"/>
</dbReference>
<dbReference type="Proteomes" id="UP000762676">
    <property type="component" value="Unassembled WGS sequence"/>
</dbReference>